<accession>A0A0M0KL75</accession>
<evidence type="ECO:0000313" key="1">
    <source>
        <dbReference type="EMBL" id="KOO39540.1"/>
    </source>
</evidence>
<name>A0A0M0KL75_ALKHA</name>
<proteinExistence type="predicted"/>
<sequence>MKTVYEVQQLLKQFGTIIYTGDRSVDLELMEEELRELHQMEMIDSITYQKGRLLLRTERAKIKE</sequence>
<comment type="caution">
    <text evidence="1">The sequence shown here is derived from an EMBL/GenBank/DDBJ whole genome shotgun (WGS) entry which is preliminary data.</text>
</comment>
<evidence type="ECO:0008006" key="2">
    <source>
        <dbReference type="Google" id="ProtNLM"/>
    </source>
</evidence>
<gene>
    <name evidence="1" type="ORF">AMD02_12300</name>
</gene>
<organism evidence="1">
    <name type="scientific">Halalkalibacterium halodurans</name>
    <name type="common">Bacillus halodurans</name>
    <dbReference type="NCBI Taxonomy" id="86665"/>
    <lineage>
        <taxon>Bacteria</taxon>
        <taxon>Bacillati</taxon>
        <taxon>Bacillota</taxon>
        <taxon>Bacilli</taxon>
        <taxon>Bacillales</taxon>
        <taxon>Bacillaceae</taxon>
        <taxon>Halalkalibacterium (ex Joshi et al. 2022)</taxon>
    </lineage>
</organism>
<dbReference type="RefSeq" id="WP_041820443.1">
    <property type="nucleotide sequence ID" value="NZ_CP040441.1"/>
</dbReference>
<reference evidence="1" key="1">
    <citation type="submission" date="2015-08" db="EMBL/GenBank/DDBJ databases">
        <title>Complete DNA Sequence of Pseudomonas syringae pv. actinidiae, the Causal Agent of Kiwifruit Canker Disease.</title>
        <authorList>
            <person name="Rikkerink E.H.A."/>
            <person name="Fineran P.C."/>
        </authorList>
    </citation>
    <scope>NUCLEOTIDE SEQUENCE</scope>
    <source>
        <strain evidence="1">DSM 13666</strain>
    </source>
</reference>
<dbReference type="AlphaFoldDB" id="A0A0M0KL75"/>
<dbReference type="EMBL" id="LILD01000001">
    <property type="protein sequence ID" value="KOO39540.1"/>
    <property type="molecule type" value="Genomic_DNA"/>
</dbReference>
<dbReference type="PATRIC" id="fig|136160.3.peg.2885"/>
<dbReference type="Gene3D" id="1.10.287.760">
    <property type="entry name" value="YqgQ-like"/>
    <property type="match status" value="1"/>
</dbReference>
<dbReference type="GeneID" id="87597054"/>
<dbReference type="SUPFAM" id="SSF158379">
    <property type="entry name" value="YqgQ-like"/>
    <property type="match status" value="1"/>
</dbReference>
<protein>
    <recommendedName>
        <fullName evidence="2">DUF910 family protein</fullName>
    </recommendedName>
</protein>
<dbReference type="InterPro" id="IPR023164">
    <property type="entry name" value="YqgQ-like_sf"/>
</dbReference>
<dbReference type="InterPro" id="IPR009256">
    <property type="entry name" value="YqgQ-like"/>
</dbReference>
<accession>A0A4Y7WPI8</accession>
<dbReference type="Pfam" id="PF06014">
    <property type="entry name" value="YqgQ-like"/>
    <property type="match status" value="1"/>
</dbReference>